<feature type="region of interest" description="Disordered" evidence="1">
    <location>
        <begin position="367"/>
        <end position="409"/>
    </location>
</feature>
<feature type="region of interest" description="Disordered" evidence="1">
    <location>
        <begin position="239"/>
        <end position="313"/>
    </location>
</feature>
<protein>
    <submittedName>
        <fullName evidence="2">Uncharacterized protein</fullName>
    </submittedName>
</protein>
<proteinExistence type="predicted"/>
<name>A0A151AZY6_9FIRM</name>
<comment type="caution">
    <text evidence="2">The sequence shown here is derived from an EMBL/GenBank/DDBJ whole genome shotgun (WGS) entry which is preliminary data.</text>
</comment>
<keyword evidence="3" id="KW-1185">Reference proteome</keyword>
<dbReference type="AlphaFoldDB" id="A0A151AZY6"/>
<accession>A0A151AZY6</accession>
<reference evidence="2 3" key="1">
    <citation type="submission" date="2016-02" db="EMBL/GenBank/DDBJ databases">
        <title>Genome sequence of Moorella mulderi DSM 14980.</title>
        <authorList>
            <person name="Poehlein A."/>
            <person name="Daniel R."/>
        </authorList>
    </citation>
    <scope>NUCLEOTIDE SEQUENCE [LARGE SCALE GENOMIC DNA]</scope>
    <source>
        <strain evidence="2 3">DSM 14980</strain>
    </source>
</reference>
<dbReference type="RefSeq" id="WP_062282071.1">
    <property type="nucleotide sequence ID" value="NZ_LTBC01000002.1"/>
</dbReference>
<dbReference type="EMBL" id="LTBC01000002">
    <property type="protein sequence ID" value="KYH33130.1"/>
    <property type="molecule type" value="Genomic_DNA"/>
</dbReference>
<dbReference type="PATRIC" id="fig|1122241.3.peg.958"/>
<evidence type="ECO:0000256" key="1">
    <source>
        <dbReference type="SAM" id="MobiDB-lite"/>
    </source>
</evidence>
<gene>
    <name evidence="2" type="ORF">MOMUL_09090</name>
</gene>
<organism evidence="2 3">
    <name type="scientific">Moorella mulderi DSM 14980</name>
    <dbReference type="NCBI Taxonomy" id="1122241"/>
    <lineage>
        <taxon>Bacteria</taxon>
        <taxon>Bacillati</taxon>
        <taxon>Bacillota</taxon>
        <taxon>Clostridia</taxon>
        <taxon>Neomoorellales</taxon>
        <taxon>Neomoorellaceae</taxon>
        <taxon>Neomoorella</taxon>
    </lineage>
</organism>
<dbReference type="Proteomes" id="UP000075670">
    <property type="component" value="Unassembled WGS sequence"/>
</dbReference>
<dbReference type="OrthoDB" id="1721562at2"/>
<evidence type="ECO:0000313" key="3">
    <source>
        <dbReference type="Proteomes" id="UP000075670"/>
    </source>
</evidence>
<evidence type="ECO:0000313" key="2">
    <source>
        <dbReference type="EMBL" id="KYH33130.1"/>
    </source>
</evidence>
<sequence length="536" mass="57509">MAKILLGDIALSSWELDAFSKALFPILCRSLGVSLLEDGEGNFILNPPLANKTIVLRPLAGQDQTFTALLTTLSQELQGQGANVLIVPATASDGQLFRLWQTQVLFAFSQRDGAAPAPEPALRFFYAPKKREESLGLIAALVQAMLRSGRPLGYTIPGSWEHFKNFRYRRLLNNAEVPSVLIEFCQVHLDPEFIHNITMWLVGGLTWYFQKPLTEETVFKLQSLLQRFRDACLREPQYRVPATNQEKKETAPPEGEPATMTPARPGENPVQTGEKRDAGAETTGGAARGETGGKMTESGAITGPGEGTEAGATTTPQEVAIPGRSAMQVQDGLPVQGKIQGRDGAAGQAKIPPQHELLATEGDVNQRATAAKDPVSSSLASPPAPSGQVRNARQGKGRHRGNPFPPPGDGPVFIFKRPLEASLAPALFTQEVLERMAPLPLQSTFLTGEQWRKYLSSTGANTAMASLAARQAPEQGAVKPPVLNFNQIRTDVIGTGTVAQETGKNDNTLAALKNLSAAILAPEQPGEPLKSEAPSI</sequence>